<dbReference type="Pfam" id="PF20068">
    <property type="entry name" value="Amphi-Trp"/>
    <property type="match status" value="1"/>
</dbReference>
<name>A0ABW4FIB9_9PSEU</name>
<evidence type="ECO:0000313" key="2">
    <source>
        <dbReference type="EMBL" id="MFD1530364.1"/>
    </source>
</evidence>
<dbReference type="RefSeq" id="WP_343980082.1">
    <property type="nucleotide sequence ID" value="NZ_BAAAJG010000011.1"/>
</dbReference>
<reference evidence="3" key="1">
    <citation type="journal article" date="2019" name="Int. J. Syst. Evol. Microbiol.">
        <title>The Global Catalogue of Microorganisms (GCM) 10K type strain sequencing project: providing services to taxonomists for standard genome sequencing and annotation.</title>
        <authorList>
            <consortium name="The Broad Institute Genomics Platform"/>
            <consortium name="The Broad Institute Genome Sequencing Center for Infectious Disease"/>
            <person name="Wu L."/>
            <person name="Ma J."/>
        </authorList>
    </citation>
    <scope>NUCLEOTIDE SEQUENCE [LARGE SCALE GENOMIC DNA]</scope>
    <source>
        <strain evidence="3">JCM 12165</strain>
    </source>
</reference>
<accession>A0ABW4FIB9</accession>
<dbReference type="EMBL" id="JBHUCP010000007">
    <property type="protein sequence ID" value="MFD1530364.1"/>
    <property type="molecule type" value="Genomic_DNA"/>
</dbReference>
<dbReference type="NCBIfam" id="TIGR04354">
    <property type="entry name" value="amphi-Trp"/>
    <property type="match status" value="1"/>
</dbReference>
<dbReference type="Proteomes" id="UP001597145">
    <property type="component" value="Unassembled WGS sequence"/>
</dbReference>
<gene>
    <name evidence="2" type="ORF">ACFSCY_13010</name>
</gene>
<proteinExistence type="predicted"/>
<evidence type="ECO:0000313" key="3">
    <source>
        <dbReference type="Proteomes" id="UP001597145"/>
    </source>
</evidence>
<comment type="caution">
    <text evidence="2">The sequence shown here is derived from an EMBL/GenBank/DDBJ whole genome shotgun (WGS) entry which is preliminary data.</text>
</comment>
<feature type="domain" description="Amphi-Trp" evidence="1">
    <location>
        <begin position="4"/>
        <end position="79"/>
    </location>
</feature>
<keyword evidence="3" id="KW-1185">Reference proteome</keyword>
<evidence type="ECO:0000259" key="1">
    <source>
        <dbReference type="Pfam" id="PF20068"/>
    </source>
</evidence>
<sequence length="106" mass="11057">MSDVEISRTESLTRQQAARLLSALADALSADGKVEVELGSSTLKLHVPDNIQCEVEVEVDGDEVELEVELTWSTASAATVNSAAAVQPAVAKPVRPRAGKAGSARS</sequence>
<protein>
    <submittedName>
        <fullName evidence="2">Amphi-Trp domain-containing protein</fullName>
    </submittedName>
</protein>
<dbReference type="InterPro" id="IPR027598">
    <property type="entry name" value="Amphi-Trp_dom"/>
</dbReference>
<organism evidence="2 3">
    <name type="scientific">Pseudonocardia aurantiaca</name>
    <dbReference type="NCBI Taxonomy" id="75290"/>
    <lineage>
        <taxon>Bacteria</taxon>
        <taxon>Bacillati</taxon>
        <taxon>Actinomycetota</taxon>
        <taxon>Actinomycetes</taxon>
        <taxon>Pseudonocardiales</taxon>
        <taxon>Pseudonocardiaceae</taxon>
        <taxon>Pseudonocardia</taxon>
    </lineage>
</organism>